<protein>
    <submittedName>
        <fullName evidence="1">RCG36923, isoform CRA_c</fullName>
    </submittedName>
</protein>
<dbReference type="AlphaFoldDB" id="A6HU33"/>
<sequence>MLYSAFSCMKLFVYLNCITPPPFQFIIFSICRCKILNVEDFIK</sequence>
<evidence type="ECO:0000313" key="1">
    <source>
        <dbReference type="EMBL" id="EDM02396.1"/>
    </source>
</evidence>
<organism evidence="1 2">
    <name type="scientific">Rattus norvegicus</name>
    <name type="common">Rat</name>
    <dbReference type="NCBI Taxonomy" id="10116"/>
    <lineage>
        <taxon>Eukaryota</taxon>
        <taxon>Metazoa</taxon>
        <taxon>Chordata</taxon>
        <taxon>Craniata</taxon>
        <taxon>Vertebrata</taxon>
        <taxon>Euteleostomi</taxon>
        <taxon>Mammalia</taxon>
        <taxon>Eutheria</taxon>
        <taxon>Euarchontoglires</taxon>
        <taxon>Glires</taxon>
        <taxon>Rodentia</taxon>
        <taxon>Myomorpha</taxon>
        <taxon>Muroidea</taxon>
        <taxon>Muridae</taxon>
        <taxon>Murinae</taxon>
        <taxon>Rattus</taxon>
    </lineage>
</organism>
<gene>
    <name evidence="1" type="ORF">rCG_36923</name>
</gene>
<name>A6HU33_RAT</name>
<evidence type="ECO:0000313" key="2">
    <source>
        <dbReference type="Proteomes" id="UP000234681"/>
    </source>
</evidence>
<reference evidence="1 2" key="1">
    <citation type="submission" date="2005-07" db="EMBL/GenBank/DDBJ databases">
        <authorList>
            <person name="Mural R.J."/>
            <person name="Li P.W."/>
            <person name="Adams M.D."/>
            <person name="Amanatides P.G."/>
            <person name="Baden-Tillson H."/>
            <person name="Barnstead M."/>
            <person name="Chin S.H."/>
            <person name="Dew I."/>
            <person name="Evans C.A."/>
            <person name="Ferriera S."/>
            <person name="Flanigan M."/>
            <person name="Fosler C."/>
            <person name="Glodek A."/>
            <person name="Gu Z."/>
            <person name="Holt R.A."/>
            <person name="Jennings D."/>
            <person name="Kraft C.L."/>
            <person name="Lu F."/>
            <person name="Nguyen T."/>
            <person name="Nusskern D.R."/>
            <person name="Pfannkoch C.M."/>
            <person name="Sitter C."/>
            <person name="Sutton G.G."/>
            <person name="Venter J.C."/>
            <person name="Wang Z."/>
            <person name="Woodage T."/>
            <person name="Zheng X.H."/>
            <person name="Zhong F."/>
        </authorList>
    </citation>
    <scope>NUCLEOTIDE SEQUENCE [LARGE SCALE GENOMIC DNA]</scope>
    <source>
        <strain>BN</strain>
        <strain evidence="2">Sprague-Dawley</strain>
    </source>
</reference>
<accession>A6HU33</accession>
<proteinExistence type="predicted"/>
<dbReference type="EMBL" id="CH473951">
    <property type="protein sequence ID" value="EDM02396.1"/>
    <property type="molecule type" value="Genomic_DNA"/>
</dbReference>
<dbReference type="Proteomes" id="UP000234681">
    <property type="component" value="Chromosome 15"/>
</dbReference>